<dbReference type="PANTHER" id="PTHR21301:SF12">
    <property type="match status" value="1"/>
</dbReference>
<reference evidence="1" key="1">
    <citation type="submission" date="2023-07" db="EMBL/GenBank/DDBJ databases">
        <authorList>
            <person name="Stuckert A."/>
        </authorList>
    </citation>
    <scope>NUCLEOTIDE SEQUENCE</scope>
</reference>
<evidence type="ECO:0000313" key="1">
    <source>
        <dbReference type="EMBL" id="CAJ0933055.1"/>
    </source>
</evidence>
<gene>
    <name evidence="1" type="ORF">RIMI_LOCUS5332774</name>
</gene>
<comment type="caution">
    <text evidence="1">The sequence shown here is derived from an EMBL/GenBank/DDBJ whole genome shotgun (WGS) entry which is preliminary data.</text>
</comment>
<dbReference type="EMBL" id="CAUEEQ010009029">
    <property type="protein sequence ID" value="CAJ0933055.1"/>
    <property type="molecule type" value="Genomic_DNA"/>
</dbReference>
<dbReference type="Proteomes" id="UP001176940">
    <property type="component" value="Unassembled WGS sequence"/>
</dbReference>
<keyword evidence="2" id="KW-1185">Reference proteome</keyword>
<accession>A0ABN9L4N9</accession>
<organism evidence="1 2">
    <name type="scientific">Ranitomeya imitator</name>
    <name type="common">mimic poison frog</name>
    <dbReference type="NCBI Taxonomy" id="111125"/>
    <lineage>
        <taxon>Eukaryota</taxon>
        <taxon>Metazoa</taxon>
        <taxon>Chordata</taxon>
        <taxon>Craniata</taxon>
        <taxon>Vertebrata</taxon>
        <taxon>Euteleostomi</taxon>
        <taxon>Amphibia</taxon>
        <taxon>Batrachia</taxon>
        <taxon>Anura</taxon>
        <taxon>Neobatrachia</taxon>
        <taxon>Hyloidea</taxon>
        <taxon>Dendrobatidae</taxon>
        <taxon>Dendrobatinae</taxon>
        <taxon>Ranitomeya</taxon>
    </lineage>
</organism>
<sequence>MVVMDRSMNREEILTQLQNRTVYSPLSHNPSSAIESKIKPSILASLIKKTQAFLIKSDAMIPVFYTLPKIHRGLDRTPGRPIVASTNSILSPLAILLEKILTPLVKNIPSFILDTGAFLNVIRTINRVTSDTILVTLDVNNLYTSVEHEKGIRATRLLLEKTDMDAMVIDFLMKLLKLVLTENFFLFEDTFYLQVQGTDMGSNVAPPMPIHSCLTLKMNLYIPIYCISHNVV</sequence>
<protein>
    <recommendedName>
        <fullName evidence="3">Reverse transcriptase domain-containing protein</fullName>
    </recommendedName>
</protein>
<evidence type="ECO:0008006" key="3">
    <source>
        <dbReference type="Google" id="ProtNLM"/>
    </source>
</evidence>
<evidence type="ECO:0000313" key="2">
    <source>
        <dbReference type="Proteomes" id="UP001176940"/>
    </source>
</evidence>
<name>A0ABN9L4N9_9NEOB</name>
<dbReference type="PANTHER" id="PTHR21301">
    <property type="entry name" value="REVERSE TRANSCRIPTASE"/>
    <property type="match status" value="1"/>
</dbReference>
<proteinExistence type="predicted"/>